<dbReference type="Pfam" id="PF02557">
    <property type="entry name" value="VanY"/>
    <property type="match status" value="1"/>
</dbReference>
<protein>
    <submittedName>
        <fullName evidence="2">D-alanyl-D-alanine dipeptidase/carboxypeptidase</fullName>
    </submittedName>
</protein>
<dbReference type="Gene3D" id="3.30.200.180">
    <property type="match status" value="1"/>
</dbReference>
<dbReference type="Proteomes" id="UP000199300">
    <property type="component" value="Unassembled WGS sequence"/>
</dbReference>
<dbReference type="Gene3D" id="3.30.1380.10">
    <property type="match status" value="1"/>
</dbReference>
<dbReference type="RefSeq" id="WP_091495130.1">
    <property type="nucleotide sequence ID" value="NZ_FODJ01000002.1"/>
</dbReference>
<keyword evidence="2" id="KW-0645">Protease</keyword>
<organism evidence="2 3">
    <name type="scientific">Amphibacillus marinus</name>
    <dbReference type="NCBI Taxonomy" id="872970"/>
    <lineage>
        <taxon>Bacteria</taxon>
        <taxon>Bacillati</taxon>
        <taxon>Bacillota</taxon>
        <taxon>Bacilli</taxon>
        <taxon>Bacillales</taxon>
        <taxon>Bacillaceae</taxon>
        <taxon>Amphibacillus</taxon>
    </lineage>
</organism>
<keyword evidence="2" id="KW-0121">Carboxypeptidase</keyword>
<evidence type="ECO:0000313" key="2">
    <source>
        <dbReference type="EMBL" id="SEN83467.1"/>
    </source>
</evidence>
<name>A0A1H8JSW1_9BACI</name>
<dbReference type="InterPro" id="IPR052179">
    <property type="entry name" value="DD-CPase-like"/>
</dbReference>
<dbReference type="OrthoDB" id="9792074at2"/>
<sequence length="252" mass="28802">MSTVALTWQDVCQGQLMLINAENPIKRATAVNELAPVTSSYAAILFNKKAASQLELLVSQVNGQEQIVPTSGYRSIEEQRTIYQNSLVKHGREFTNLYVAKPGCSEHQTGLAIDLAEANEQIDFIRPAFPDEGVFRQFKQLASQYGFIERYPVWGTNRTHIGHEPWHFRYVGHPHAELIKLKQFTLEDYIDFLEQFEGLGKSLEIEVNGQCFTIVRISIDVKQTTTFEIPERMQYMISGNNRDSVIVTLWEE</sequence>
<dbReference type="GO" id="GO:0006508">
    <property type="term" value="P:proteolysis"/>
    <property type="evidence" value="ECO:0007669"/>
    <property type="project" value="InterPro"/>
</dbReference>
<dbReference type="SUPFAM" id="SSF55166">
    <property type="entry name" value="Hedgehog/DD-peptidase"/>
    <property type="match status" value="1"/>
</dbReference>
<dbReference type="EMBL" id="FODJ01000002">
    <property type="protein sequence ID" value="SEN83467.1"/>
    <property type="molecule type" value="Genomic_DNA"/>
</dbReference>
<keyword evidence="2" id="KW-0378">Hydrolase</keyword>
<accession>A0A1H8JSW1</accession>
<dbReference type="STRING" id="872970.SAMN04488134_10254"/>
<dbReference type="AlphaFoldDB" id="A0A1H8JSW1"/>
<gene>
    <name evidence="2" type="ORF">SAMN04488134_10254</name>
</gene>
<dbReference type="PANTHER" id="PTHR34385">
    <property type="entry name" value="D-ALANYL-D-ALANINE CARBOXYPEPTIDASE"/>
    <property type="match status" value="1"/>
</dbReference>
<proteinExistence type="predicted"/>
<evidence type="ECO:0000313" key="3">
    <source>
        <dbReference type="Proteomes" id="UP000199300"/>
    </source>
</evidence>
<evidence type="ECO:0000259" key="1">
    <source>
        <dbReference type="Pfam" id="PF02557"/>
    </source>
</evidence>
<dbReference type="GO" id="GO:0004180">
    <property type="term" value="F:carboxypeptidase activity"/>
    <property type="evidence" value="ECO:0007669"/>
    <property type="project" value="UniProtKB-KW"/>
</dbReference>
<dbReference type="InterPro" id="IPR009045">
    <property type="entry name" value="Zn_M74/Hedgehog-like"/>
</dbReference>
<keyword evidence="3" id="KW-1185">Reference proteome</keyword>
<reference evidence="2 3" key="1">
    <citation type="submission" date="2016-10" db="EMBL/GenBank/DDBJ databases">
        <authorList>
            <person name="de Groot N.N."/>
        </authorList>
    </citation>
    <scope>NUCLEOTIDE SEQUENCE [LARGE SCALE GENOMIC DNA]</scope>
    <source>
        <strain evidence="2 3">CGMCC 1.10434</strain>
    </source>
</reference>
<feature type="domain" description="D-alanyl-D-alanine carboxypeptidase-like core" evidence="1">
    <location>
        <begin position="46"/>
        <end position="172"/>
    </location>
</feature>
<dbReference type="InterPro" id="IPR003709">
    <property type="entry name" value="VanY-like_core_dom"/>
</dbReference>
<dbReference type="PANTHER" id="PTHR34385:SF1">
    <property type="entry name" value="PEPTIDOGLYCAN L-ALANYL-D-GLUTAMATE ENDOPEPTIDASE CWLK"/>
    <property type="match status" value="1"/>
</dbReference>